<dbReference type="Proteomes" id="UP000002640">
    <property type="component" value="Unassembled WGS sequence"/>
</dbReference>
<evidence type="ECO:0000256" key="1">
    <source>
        <dbReference type="SAM" id="Coils"/>
    </source>
</evidence>
<dbReference type="AlphaFoldDB" id="G5A2I2"/>
<sequence length="539" mass="61405">MGPQLGRPADTTVSQSLSSLHRRSYHDRSSIHGADDPASAAPEIVPALRRRVQQLQEQNEKLEQGKRALERELEQQSQAHASKTERLWWEIRQMEGTLQRKESDAKQLQGQLREQKTKCEVERQRADELQRAVDSSAGQVQEEVQLKAQIETLQQHIRDQKTSAEARLLEVERQANARLLEVERQANADKLRLETTVEELEKRLQEQLEQERTRVPRQGSQRNCSHGDIHSSMESAMPHLRWLMEAYERGNSCSESFLDPTPAIQVATPGEDLSNRLNEQRSAFDQERAQLLQHASDAARTQQDVSRRQLMEREAVLTCPISLELFEDPVVTECCGKTFSSDAWSQARRRSLFCGFCRSPNASVHANRDVAKLVELHRAERSVLGLPDLPPPSPATATTGANSTASSTTSTSRSGSHRERHSTTRQSRHRAHRSERVHERSEVPHHRHSTRTDSETVSTAMQSREARRHSRTPSAAATPRLSARELLARASDYYRRLSVNEVDYLQAFDRQVDESARRRRRALRRDFVPSTLDSSSDTD</sequence>
<dbReference type="SMR" id="G5A2I2"/>
<accession>G5A2I2</accession>
<feature type="coiled-coil region" evidence="1">
    <location>
        <begin position="45"/>
        <end position="132"/>
    </location>
</feature>
<evidence type="ECO:0008006" key="5">
    <source>
        <dbReference type="Google" id="ProtNLM"/>
    </source>
</evidence>
<evidence type="ECO:0000256" key="2">
    <source>
        <dbReference type="SAM" id="MobiDB-lite"/>
    </source>
</evidence>
<dbReference type="RefSeq" id="XP_009534734.1">
    <property type="nucleotide sequence ID" value="XM_009536439.1"/>
</dbReference>
<name>G5A2I2_PHYSP</name>
<dbReference type="OMA" id="MESAMPH"/>
<feature type="region of interest" description="Disordered" evidence="2">
    <location>
        <begin position="384"/>
        <end position="479"/>
    </location>
</feature>
<organism evidence="3 4">
    <name type="scientific">Phytophthora sojae (strain P6497)</name>
    <name type="common">Soybean stem and root rot agent</name>
    <name type="synonym">Phytophthora megasperma f. sp. glycines</name>
    <dbReference type="NCBI Taxonomy" id="1094619"/>
    <lineage>
        <taxon>Eukaryota</taxon>
        <taxon>Sar</taxon>
        <taxon>Stramenopiles</taxon>
        <taxon>Oomycota</taxon>
        <taxon>Peronosporomycetes</taxon>
        <taxon>Peronosporales</taxon>
        <taxon>Peronosporaceae</taxon>
        <taxon>Phytophthora</taxon>
    </lineage>
</organism>
<dbReference type="InterPro" id="IPR013083">
    <property type="entry name" value="Znf_RING/FYVE/PHD"/>
</dbReference>
<evidence type="ECO:0000313" key="3">
    <source>
        <dbReference type="EMBL" id="EGZ09873.1"/>
    </source>
</evidence>
<keyword evidence="1" id="KW-0175">Coiled coil</keyword>
<dbReference type="InParanoid" id="G5A2I2"/>
<gene>
    <name evidence="3" type="ORF">PHYSODRAFT_305247</name>
</gene>
<dbReference type="STRING" id="1094619.G5A2I2"/>
<evidence type="ECO:0000313" key="4">
    <source>
        <dbReference type="Proteomes" id="UP000002640"/>
    </source>
</evidence>
<feature type="compositionally biased region" description="Low complexity" evidence="2">
    <location>
        <begin position="395"/>
        <end position="414"/>
    </location>
</feature>
<reference evidence="3 4" key="1">
    <citation type="journal article" date="2006" name="Science">
        <title>Phytophthora genome sequences uncover evolutionary origins and mechanisms of pathogenesis.</title>
        <authorList>
            <person name="Tyler B.M."/>
            <person name="Tripathy S."/>
            <person name="Zhang X."/>
            <person name="Dehal P."/>
            <person name="Jiang R.H."/>
            <person name="Aerts A."/>
            <person name="Arredondo F.D."/>
            <person name="Baxter L."/>
            <person name="Bensasson D."/>
            <person name="Beynon J.L."/>
            <person name="Chapman J."/>
            <person name="Damasceno C.M."/>
            <person name="Dorrance A.E."/>
            <person name="Dou D."/>
            <person name="Dickerman A.W."/>
            <person name="Dubchak I.L."/>
            <person name="Garbelotto M."/>
            <person name="Gijzen M."/>
            <person name="Gordon S.G."/>
            <person name="Govers F."/>
            <person name="Grunwald N.J."/>
            <person name="Huang W."/>
            <person name="Ivors K.L."/>
            <person name="Jones R.W."/>
            <person name="Kamoun S."/>
            <person name="Krampis K."/>
            <person name="Lamour K.H."/>
            <person name="Lee M.K."/>
            <person name="McDonald W.H."/>
            <person name="Medina M."/>
            <person name="Meijer H.J."/>
            <person name="Nordberg E.K."/>
            <person name="Maclean D.J."/>
            <person name="Ospina-Giraldo M.D."/>
            <person name="Morris P.F."/>
            <person name="Phuntumart V."/>
            <person name="Putnam N.H."/>
            <person name="Rash S."/>
            <person name="Rose J.K."/>
            <person name="Sakihama Y."/>
            <person name="Salamov A.A."/>
            <person name="Savidor A."/>
            <person name="Scheuring C.F."/>
            <person name="Smith B.M."/>
            <person name="Sobral B.W."/>
            <person name="Terry A."/>
            <person name="Torto-Alalibo T.A."/>
            <person name="Win J."/>
            <person name="Xu Z."/>
            <person name="Zhang H."/>
            <person name="Grigoriev I.V."/>
            <person name="Rokhsar D.S."/>
            <person name="Boore J.L."/>
        </authorList>
    </citation>
    <scope>NUCLEOTIDE SEQUENCE [LARGE SCALE GENOMIC DNA]</scope>
    <source>
        <strain evidence="3 4">P6497</strain>
    </source>
</reference>
<feature type="region of interest" description="Disordered" evidence="2">
    <location>
        <begin position="512"/>
        <end position="539"/>
    </location>
</feature>
<feature type="region of interest" description="Disordered" evidence="2">
    <location>
        <begin position="1"/>
        <end position="45"/>
    </location>
</feature>
<feature type="region of interest" description="Disordered" evidence="2">
    <location>
        <begin position="208"/>
        <end position="231"/>
    </location>
</feature>
<dbReference type="SUPFAM" id="SSF57850">
    <property type="entry name" value="RING/U-box"/>
    <property type="match status" value="1"/>
</dbReference>
<feature type="compositionally biased region" description="Basic and acidic residues" evidence="2">
    <location>
        <begin position="26"/>
        <end position="35"/>
    </location>
</feature>
<keyword evidence="4" id="KW-1185">Reference proteome</keyword>
<dbReference type="Gene3D" id="3.30.40.10">
    <property type="entry name" value="Zinc/RING finger domain, C3HC4 (zinc finger)"/>
    <property type="match status" value="1"/>
</dbReference>
<proteinExistence type="predicted"/>
<dbReference type="EMBL" id="JH159159">
    <property type="protein sequence ID" value="EGZ09873.1"/>
    <property type="molecule type" value="Genomic_DNA"/>
</dbReference>
<dbReference type="KEGG" id="psoj:PHYSODRAFT_305247"/>
<feature type="compositionally biased region" description="Basic and acidic residues" evidence="2">
    <location>
        <begin position="434"/>
        <end position="454"/>
    </location>
</feature>
<dbReference type="GeneID" id="20642532"/>
<protein>
    <recommendedName>
        <fullName evidence="5">SP-RING-type domain-containing protein</fullName>
    </recommendedName>
</protein>